<dbReference type="EMBL" id="AP023213">
    <property type="protein sequence ID" value="BCO11396.1"/>
    <property type="molecule type" value="Genomic_DNA"/>
</dbReference>
<dbReference type="CDD" id="cd02792">
    <property type="entry name" value="MopB_CT_Formate-Dh-Na-like"/>
    <property type="match status" value="1"/>
</dbReference>
<evidence type="ECO:0000256" key="8">
    <source>
        <dbReference type="ARBA" id="ARBA00022764"/>
    </source>
</evidence>
<comment type="cofactor">
    <cofactor evidence="1">
        <name>W-bis(molybdopterin guanine dinucleotide)</name>
        <dbReference type="ChEBI" id="CHEBI:60537"/>
    </cofactor>
</comment>
<keyword evidence="7" id="KW-0732">Signal</keyword>
<dbReference type="Proteomes" id="UP000515472">
    <property type="component" value="Chromosome"/>
</dbReference>
<feature type="domain" description="Molybdopterin dinucleotide-binding" evidence="16">
    <location>
        <begin position="675"/>
        <end position="791"/>
    </location>
</feature>
<dbReference type="GO" id="GO:0047111">
    <property type="term" value="F:formate dehydrogenase (cytochrome-c-553) activity"/>
    <property type="evidence" value="ECO:0007669"/>
    <property type="project" value="InterPro"/>
</dbReference>
<dbReference type="Gene3D" id="3.40.228.10">
    <property type="entry name" value="Dimethylsulfoxide Reductase, domain 2"/>
    <property type="match status" value="2"/>
</dbReference>
<protein>
    <submittedName>
        <fullName evidence="17">Formate dehydrogenase O alpha subunit</fullName>
    </submittedName>
</protein>
<feature type="domain" description="Molybdopterin oxidoreductase" evidence="15">
    <location>
        <begin position="2"/>
        <end position="441"/>
    </location>
</feature>
<dbReference type="InterPro" id="IPR009010">
    <property type="entry name" value="Asp_de-COase-like_dom_sf"/>
</dbReference>
<dbReference type="SUPFAM" id="SSF50692">
    <property type="entry name" value="ADC-like"/>
    <property type="match status" value="1"/>
</dbReference>
<evidence type="ECO:0000313" key="17">
    <source>
        <dbReference type="EMBL" id="BCO11396.1"/>
    </source>
</evidence>
<dbReference type="InterPro" id="IPR006657">
    <property type="entry name" value="MoPterin_dinucl-bd_dom"/>
</dbReference>
<dbReference type="GO" id="GO:0009061">
    <property type="term" value="P:anaerobic respiration"/>
    <property type="evidence" value="ECO:0007669"/>
    <property type="project" value="TreeGrafter"/>
</dbReference>
<dbReference type="Pfam" id="PF01568">
    <property type="entry name" value="Molydop_binding"/>
    <property type="match status" value="1"/>
</dbReference>
<evidence type="ECO:0000256" key="4">
    <source>
        <dbReference type="ARBA" id="ARBA00010312"/>
    </source>
</evidence>
<evidence type="ECO:0000256" key="11">
    <source>
        <dbReference type="ARBA" id="ARBA00023002"/>
    </source>
</evidence>
<dbReference type="InterPro" id="IPR006443">
    <property type="entry name" value="Formate-DH-alph_fdnG"/>
</dbReference>
<dbReference type="GO" id="GO:0042597">
    <property type="term" value="C:periplasmic space"/>
    <property type="evidence" value="ECO:0007669"/>
    <property type="project" value="UniProtKB-SubCell"/>
</dbReference>
<keyword evidence="9" id="KW-0106">Calcium</keyword>
<dbReference type="GO" id="GO:0008863">
    <property type="term" value="F:formate dehydrogenase (NAD+) activity"/>
    <property type="evidence" value="ECO:0007669"/>
    <property type="project" value="InterPro"/>
</dbReference>
<organism evidence="17 18">
    <name type="scientific">Citrifermentans bremense</name>
    <dbReference type="NCBI Taxonomy" id="60035"/>
    <lineage>
        <taxon>Bacteria</taxon>
        <taxon>Pseudomonadati</taxon>
        <taxon>Thermodesulfobacteriota</taxon>
        <taxon>Desulfuromonadia</taxon>
        <taxon>Geobacterales</taxon>
        <taxon>Geobacteraceae</taxon>
        <taxon>Citrifermentans</taxon>
    </lineage>
</organism>
<dbReference type="NCBIfam" id="TIGR01553">
    <property type="entry name" value="formate-DH-alph"/>
    <property type="match status" value="1"/>
</dbReference>
<evidence type="ECO:0000256" key="1">
    <source>
        <dbReference type="ARBA" id="ARBA00001930"/>
    </source>
</evidence>
<comment type="cofactor">
    <cofactor evidence="2">
        <name>[4Fe-4S] cluster</name>
        <dbReference type="ChEBI" id="CHEBI:49883"/>
    </cofactor>
</comment>
<dbReference type="Pfam" id="PF00384">
    <property type="entry name" value="Molybdopterin"/>
    <property type="match status" value="1"/>
</dbReference>
<dbReference type="InterPro" id="IPR006656">
    <property type="entry name" value="Mopterin_OxRdtase"/>
</dbReference>
<sequence>MTNHWIDLKNADAILAIGCNPAENHPISMKWIEAAMDNGGKLLAVDPRFTRTGSKADHYAQIRPGTDIAFLGGMINFALQNNMIHEEYVREYTNASFIVNEKYDFNEGMFCAFDDQEKTYDPKAWAYAVDGAGNPKRDKSLKDPRCVYQQLKKHYSRYTVDMVCSITGTKKEDYVAVAKAFCSTGRADKAGTILYAMGITQSTHGTQNVRAVAMLQMLLGNIGIAGGGVNALRGESNVQGSSDYGLLFHLLPGYLKSPEFDNVDLKAYLEKWTPKTKDAKSANWWGNTPKYTVSLLKAWYGDSATAENGFCYDYLPKRSGNYSFMKLMEKMGKGELQGLVCMGQNPAVGGPDSLKTRDALGKLDWLVTVDLWETETSIFWKRPGVNPKDIKTEVFMLPAASSVEKEGSISNSGRWAQWRYKAAEPVGDAKSDLWIIDQFAKHVKKAYAKGGTFPEPITKLSWNYGTGEEPEVHLVAKEINGYFTKDMTIVDKDKTLEFKKGDQVPMFKYLQDDGSTVSGCWIYCGSYTKDGNQMARRDATDPTGLGMFPKWSWCWPVNRRIIYNRASVNPDGAPFNPKRAVIAWDALEKKWKGDVPDGPWPPMNDAKEGKYPFIMLPEGHGRLYALDMKDGPFPEHYEPIESPAKNLLSKVQSNPAVKVPANMSSDLNKYPFVGTTYRMTEHWQAGAMTRSLPWLVELVPTMFVEISQTLASAKGISNGDQVKITTERGSIEAKALVTTRLKPFNVQGKMVEQVGLPWHFGYAGLATGDSGNVLTPSVGCANTSIPEFKAFLCNIEKGGKRA</sequence>
<evidence type="ECO:0000256" key="2">
    <source>
        <dbReference type="ARBA" id="ARBA00001966"/>
    </source>
</evidence>
<dbReference type="SUPFAM" id="SSF53706">
    <property type="entry name" value="Formate dehydrogenase/DMSO reductase, domains 1-3"/>
    <property type="match status" value="1"/>
</dbReference>
<evidence type="ECO:0000259" key="16">
    <source>
        <dbReference type="Pfam" id="PF01568"/>
    </source>
</evidence>
<keyword evidence="6" id="KW-0479">Metal-binding</keyword>
<comment type="similarity">
    <text evidence="4">Belongs to the prokaryotic molybdopterin-containing oxidoreductase family.</text>
</comment>
<accession>A0A7R7IZ92</accession>
<keyword evidence="8" id="KW-0574">Periplasm</keyword>
<dbReference type="Gene3D" id="3.40.50.740">
    <property type="match status" value="1"/>
</dbReference>
<evidence type="ECO:0000256" key="7">
    <source>
        <dbReference type="ARBA" id="ARBA00022729"/>
    </source>
</evidence>
<keyword evidence="18" id="KW-1185">Reference proteome</keyword>
<dbReference type="GO" id="GO:0030151">
    <property type="term" value="F:molybdenum ion binding"/>
    <property type="evidence" value="ECO:0007669"/>
    <property type="project" value="TreeGrafter"/>
</dbReference>
<evidence type="ECO:0000256" key="5">
    <source>
        <dbReference type="ARBA" id="ARBA00022485"/>
    </source>
</evidence>
<keyword evidence="11" id="KW-0560">Oxidoreductase</keyword>
<gene>
    <name evidence="17" type="ORF">GEOBRER4_n2201</name>
</gene>
<evidence type="ECO:0000256" key="13">
    <source>
        <dbReference type="ARBA" id="ARBA00023014"/>
    </source>
</evidence>
<keyword evidence="13" id="KW-0411">Iron-sulfur</keyword>
<dbReference type="PANTHER" id="PTHR43598">
    <property type="entry name" value="TUNGSTEN-CONTAINING FORMYLMETHANOFURAN DEHYDROGENASE 2 SUBUNIT B"/>
    <property type="match status" value="1"/>
</dbReference>
<dbReference type="PANTHER" id="PTHR43598:SF1">
    <property type="entry name" value="FORMATE DEHYDROGENASE-O MAJOR SUBUNIT"/>
    <property type="match status" value="1"/>
</dbReference>
<evidence type="ECO:0000256" key="3">
    <source>
        <dbReference type="ARBA" id="ARBA00004418"/>
    </source>
</evidence>
<evidence type="ECO:0000256" key="12">
    <source>
        <dbReference type="ARBA" id="ARBA00023004"/>
    </source>
</evidence>
<name>A0A7R7IZ92_9BACT</name>
<evidence type="ECO:0000256" key="9">
    <source>
        <dbReference type="ARBA" id="ARBA00022837"/>
    </source>
</evidence>
<evidence type="ECO:0000256" key="10">
    <source>
        <dbReference type="ARBA" id="ARBA00022933"/>
    </source>
</evidence>
<evidence type="ECO:0000259" key="15">
    <source>
        <dbReference type="Pfam" id="PF00384"/>
    </source>
</evidence>
<proteinExistence type="inferred from homology"/>
<dbReference type="GO" id="GO:0043546">
    <property type="term" value="F:molybdopterin cofactor binding"/>
    <property type="evidence" value="ECO:0007669"/>
    <property type="project" value="InterPro"/>
</dbReference>
<evidence type="ECO:0000313" key="18">
    <source>
        <dbReference type="Proteomes" id="UP000515472"/>
    </source>
</evidence>
<dbReference type="AlphaFoldDB" id="A0A7R7IZ92"/>
<keyword evidence="12" id="KW-0408">Iron</keyword>
<evidence type="ECO:0000256" key="14">
    <source>
        <dbReference type="ARBA" id="ARBA00023245"/>
    </source>
</evidence>
<dbReference type="FunFam" id="3.40.228.10:FF:000009">
    <property type="entry name" value="Formate dehydrogenase, alpha subunit, selenocysteine-containing"/>
    <property type="match status" value="1"/>
</dbReference>
<evidence type="ECO:0000256" key="6">
    <source>
        <dbReference type="ARBA" id="ARBA00022723"/>
    </source>
</evidence>
<keyword evidence="5" id="KW-0004">4Fe-4S</keyword>
<dbReference type="GO" id="GO:0051539">
    <property type="term" value="F:4 iron, 4 sulfur cluster binding"/>
    <property type="evidence" value="ECO:0007669"/>
    <property type="project" value="UniProtKB-KW"/>
</dbReference>
<comment type="subcellular location">
    <subcellularLocation>
        <location evidence="3">Periplasm</location>
    </subcellularLocation>
</comment>
<keyword evidence="10" id="KW-0712">Selenocysteine</keyword>
<dbReference type="GO" id="GO:0009055">
    <property type="term" value="F:electron transfer activity"/>
    <property type="evidence" value="ECO:0007669"/>
    <property type="project" value="InterPro"/>
</dbReference>
<dbReference type="Gene3D" id="2.40.40.20">
    <property type="match status" value="1"/>
</dbReference>
<reference evidence="17 18" key="1">
    <citation type="submission" date="2020-06" db="EMBL/GenBank/DDBJ databases">
        <title>Interaction of electrochemicaly active bacteria, Geobacter bremensis R4 on different carbon anode.</title>
        <authorList>
            <person name="Meng L."/>
            <person name="Yoshida N."/>
        </authorList>
    </citation>
    <scope>NUCLEOTIDE SEQUENCE [LARGE SCALE GENOMIC DNA]</scope>
    <source>
        <strain evidence="17 18">R4</strain>
    </source>
</reference>
<keyword evidence="14" id="KW-0826">Tungsten</keyword>